<gene>
    <name evidence="1" type="ORF">METZ01_LOCUS228710</name>
</gene>
<name>A0A382GL11_9ZZZZ</name>
<sequence length="83" mass="9258">MCEVVSTLAEFNKKGEPELEIQRVTFEEGLKNGDNVKDLKMDNMPDVRALLISLTVNTELVASGEFVFASNPRKSRDTLINSL</sequence>
<accession>A0A382GL11</accession>
<proteinExistence type="predicted"/>
<protein>
    <submittedName>
        <fullName evidence="1">Uncharacterized protein</fullName>
    </submittedName>
</protein>
<organism evidence="1">
    <name type="scientific">marine metagenome</name>
    <dbReference type="NCBI Taxonomy" id="408172"/>
    <lineage>
        <taxon>unclassified sequences</taxon>
        <taxon>metagenomes</taxon>
        <taxon>ecological metagenomes</taxon>
    </lineage>
</organism>
<evidence type="ECO:0000313" key="1">
    <source>
        <dbReference type="EMBL" id="SVB75856.1"/>
    </source>
</evidence>
<dbReference type="EMBL" id="UINC01056159">
    <property type="protein sequence ID" value="SVB75856.1"/>
    <property type="molecule type" value="Genomic_DNA"/>
</dbReference>
<dbReference type="AlphaFoldDB" id="A0A382GL11"/>
<reference evidence="1" key="1">
    <citation type="submission" date="2018-05" db="EMBL/GenBank/DDBJ databases">
        <authorList>
            <person name="Lanie J.A."/>
            <person name="Ng W.-L."/>
            <person name="Kazmierczak K.M."/>
            <person name="Andrzejewski T.M."/>
            <person name="Davidsen T.M."/>
            <person name="Wayne K.J."/>
            <person name="Tettelin H."/>
            <person name="Glass J.I."/>
            <person name="Rusch D."/>
            <person name="Podicherti R."/>
            <person name="Tsui H.-C.T."/>
            <person name="Winkler M.E."/>
        </authorList>
    </citation>
    <scope>NUCLEOTIDE SEQUENCE</scope>
</reference>